<dbReference type="Gene3D" id="3.20.20.140">
    <property type="entry name" value="Metal-dependent hydrolases"/>
    <property type="match status" value="1"/>
</dbReference>
<keyword evidence="2" id="KW-1185">Reference proteome</keyword>
<accession>A0A919D256</accession>
<reference evidence="1" key="1">
    <citation type="journal article" date="2014" name="Int. J. Syst. Evol. Microbiol.">
        <title>Complete genome sequence of Corynebacterium casei LMG S-19264T (=DSM 44701T), isolated from a smear-ripened cheese.</title>
        <authorList>
            <consortium name="US DOE Joint Genome Institute (JGI-PGF)"/>
            <person name="Walter F."/>
            <person name="Albersmeier A."/>
            <person name="Kalinowski J."/>
            <person name="Ruckert C."/>
        </authorList>
    </citation>
    <scope>NUCLEOTIDE SEQUENCE</scope>
    <source>
        <strain evidence="1">JCM 4714</strain>
    </source>
</reference>
<dbReference type="InterPro" id="IPR011059">
    <property type="entry name" value="Metal-dep_hydrolase_composite"/>
</dbReference>
<gene>
    <name evidence="1" type="ORF">GCM10010339_27570</name>
</gene>
<reference evidence="1" key="2">
    <citation type="submission" date="2020-09" db="EMBL/GenBank/DDBJ databases">
        <authorList>
            <person name="Sun Q."/>
            <person name="Ohkuma M."/>
        </authorList>
    </citation>
    <scope>NUCLEOTIDE SEQUENCE</scope>
    <source>
        <strain evidence="1">JCM 4714</strain>
    </source>
</reference>
<dbReference type="Proteomes" id="UP000655443">
    <property type="component" value="Unassembled WGS sequence"/>
</dbReference>
<proteinExistence type="predicted"/>
<dbReference type="EMBL" id="BMVG01000005">
    <property type="protein sequence ID" value="GHE02833.1"/>
    <property type="molecule type" value="Genomic_DNA"/>
</dbReference>
<organism evidence="1 2">
    <name type="scientific">Streptomyces alanosinicus</name>
    <dbReference type="NCBI Taxonomy" id="68171"/>
    <lineage>
        <taxon>Bacteria</taxon>
        <taxon>Bacillati</taxon>
        <taxon>Actinomycetota</taxon>
        <taxon>Actinomycetes</taxon>
        <taxon>Kitasatosporales</taxon>
        <taxon>Streptomycetaceae</taxon>
        <taxon>Streptomyces</taxon>
    </lineage>
</organism>
<sequence>MDVEGRAVLSGFVDSDSHLVLDGDRVEEFTARMSGGSYAASGILTTMAVVRLAWLDALSSPG</sequence>
<name>A0A919D256_9ACTN</name>
<evidence type="ECO:0000313" key="2">
    <source>
        <dbReference type="Proteomes" id="UP000655443"/>
    </source>
</evidence>
<protein>
    <submittedName>
        <fullName evidence="1">Uncharacterized protein</fullName>
    </submittedName>
</protein>
<evidence type="ECO:0000313" key="1">
    <source>
        <dbReference type="EMBL" id="GHE02833.1"/>
    </source>
</evidence>
<comment type="caution">
    <text evidence="1">The sequence shown here is derived from an EMBL/GenBank/DDBJ whole genome shotgun (WGS) entry which is preliminary data.</text>
</comment>
<dbReference type="Gene3D" id="2.30.40.10">
    <property type="entry name" value="Urease, subunit C, domain 1"/>
    <property type="match status" value="1"/>
</dbReference>
<dbReference type="GO" id="GO:0016810">
    <property type="term" value="F:hydrolase activity, acting on carbon-nitrogen (but not peptide) bonds"/>
    <property type="evidence" value="ECO:0007669"/>
    <property type="project" value="InterPro"/>
</dbReference>
<dbReference type="AlphaFoldDB" id="A0A919D256"/>